<sequence length="59" mass="7008">MSLLRVRFNISANWLIDSKIATSSTKILSMYKSLYQNYMFKYTISTQKAYSLRIDFLRS</sequence>
<name>A0A0Z8V8K7_STRSU</name>
<dbReference type="AlphaFoldDB" id="A0A0Z8V8K7"/>
<dbReference type="EMBL" id="FIFJ01000003">
    <property type="protein sequence ID" value="CYT73982.1"/>
    <property type="molecule type" value="Genomic_DNA"/>
</dbReference>
<reference evidence="3 4" key="1">
    <citation type="submission" date="2016-02" db="EMBL/GenBank/DDBJ databases">
        <authorList>
            <consortium name="Pathogen Informatics"/>
        </authorList>
    </citation>
    <scope>NUCLEOTIDE SEQUENCE [LARGE SCALE GENOMIC DNA]</scope>
    <source>
        <strain evidence="1 4">LOLA-SS005</strain>
        <strain evidence="2 3">SS993</strain>
    </source>
</reference>
<evidence type="ECO:0000313" key="1">
    <source>
        <dbReference type="EMBL" id="CYT73982.1"/>
    </source>
</evidence>
<evidence type="ECO:0000313" key="4">
    <source>
        <dbReference type="Proteomes" id="UP000075041"/>
    </source>
</evidence>
<proteinExistence type="predicted"/>
<dbReference type="Proteomes" id="UP000074903">
    <property type="component" value="Unassembled WGS sequence"/>
</dbReference>
<gene>
    <name evidence="1" type="ORF">ERS132356_00350</name>
    <name evidence="2" type="ORF">ERS132531_00779</name>
</gene>
<dbReference type="EMBL" id="FILX01000008">
    <property type="protein sequence ID" value="CYX51470.1"/>
    <property type="molecule type" value="Genomic_DNA"/>
</dbReference>
<accession>A0A0Z8V8K7</accession>
<evidence type="ECO:0000313" key="2">
    <source>
        <dbReference type="EMBL" id="CYX51470.1"/>
    </source>
</evidence>
<organism evidence="2 3">
    <name type="scientific">Streptococcus suis</name>
    <dbReference type="NCBI Taxonomy" id="1307"/>
    <lineage>
        <taxon>Bacteria</taxon>
        <taxon>Bacillati</taxon>
        <taxon>Bacillota</taxon>
        <taxon>Bacilli</taxon>
        <taxon>Lactobacillales</taxon>
        <taxon>Streptococcaceae</taxon>
        <taxon>Streptococcus</taxon>
    </lineage>
</organism>
<evidence type="ECO:0000313" key="3">
    <source>
        <dbReference type="Proteomes" id="UP000074903"/>
    </source>
</evidence>
<protein>
    <submittedName>
        <fullName evidence="2">Uncharacterized protein</fullName>
    </submittedName>
</protein>
<dbReference type="Proteomes" id="UP000075041">
    <property type="component" value="Unassembled WGS sequence"/>
</dbReference>